<dbReference type="InterPro" id="IPR018492">
    <property type="entry name" value="Ribosomal_eL8/Nhp2"/>
</dbReference>
<evidence type="ECO:0000256" key="2">
    <source>
        <dbReference type="ARBA" id="ARBA00023274"/>
    </source>
</evidence>
<name>A0A1B6DWE9_9HEMI</name>
<sequence length="150" mass="16780">MASSEDLFDESPKSNLENNSGNSLNFGVIAHPLAPRKLTKKIHKLVKKAHAEKDYLRCGLKSVQTRILKGEKGIVIFAADVFPIDIMVHMPAVCEENDIPYCYTPSREALGLAMGVQRSTIMVLIREKEDYKELYDEVLSEISALPVPLH</sequence>
<reference evidence="4" key="1">
    <citation type="submission" date="2015-12" db="EMBL/GenBank/DDBJ databases">
        <title>De novo transcriptome assembly of four potential Pierce s Disease insect vectors from Arizona vineyards.</title>
        <authorList>
            <person name="Tassone E.E."/>
        </authorList>
    </citation>
    <scope>NUCLEOTIDE SEQUENCE</scope>
</reference>
<dbReference type="SUPFAM" id="SSF55315">
    <property type="entry name" value="L30e-like"/>
    <property type="match status" value="1"/>
</dbReference>
<dbReference type="GO" id="GO:1990904">
    <property type="term" value="C:ribonucleoprotein complex"/>
    <property type="evidence" value="ECO:0007669"/>
    <property type="project" value="UniProtKB-KW"/>
</dbReference>
<evidence type="ECO:0000259" key="3">
    <source>
        <dbReference type="Pfam" id="PF01248"/>
    </source>
</evidence>
<dbReference type="Pfam" id="PF01248">
    <property type="entry name" value="Ribosomal_L7Ae"/>
    <property type="match status" value="1"/>
</dbReference>
<dbReference type="GO" id="GO:0003723">
    <property type="term" value="F:RNA binding"/>
    <property type="evidence" value="ECO:0007669"/>
    <property type="project" value="InterPro"/>
</dbReference>
<feature type="domain" description="Ribosomal protein eL8/eL30/eS12/Gadd45" evidence="3">
    <location>
        <begin position="41"/>
        <end position="134"/>
    </location>
</feature>
<dbReference type="InterPro" id="IPR004038">
    <property type="entry name" value="Ribosomal_eL8/eL30/eS12/Gad45"/>
</dbReference>
<dbReference type="AlphaFoldDB" id="A0A1B6DWE9"/>
<dbReference type="PRINTS" id="PR00881">
    <property type="entry name" value="L7ARS6FAMILY"/>
</dbReference>
<dbReference type="Gene3D" id="3.30.1330.30">
    <property type="match status" value="1"/>
</dbReference>
<dbReference type="PANTHER" id="PTHR23105">
    <property type="entry name" value="RIBOSOMAL PROTEIN L7AE FAMILY MEMBER"/>
    <property type="match status" value="1"/>
</dbReference>
<dbReference type="EMBL" id="GEDC01007306">
    <property type="protein sequence ID" value="JAS29992.1"/>
    <property type="molecule type" value="Transcribed_RNA"/>
</dbReference>
<keyword evidence="2" id="KW-0687">Ribonucleoprotein</keyword>
<dbReference type="InterPro" id="IPR050257">
    <property type="entry name" value="eL8/uL1-like"/>
</dbReference>
<dbReference type="InterPro" id="IPR029064">
    <property type="entry name" value="Ribosomal_eL30-like_sf"/>
</dbReference>
<gene>
    <name evidence="4" type="ORF">g.37157</name>
</gene>
<organism evidence="4">
    <name type="scientific">Clastoptera arizonana</name>
    <name type="common">Arizona spittle bug</name>
    <dbReference type="NCBI Taxonomy" id="38151"/>
    <lineage>
        <taxon>Eukaryota</taxon>
        <taxon>Metazoa</taxon>
        <taxon>Ecdysozoa</taxon>
        <taxon>Arthropoda</taxon>
        <taxon>Hexapoda</taxon>
        <taxon>Insecta</taxon>
        <taxon>Pterygota</taxon>
        <taxon>Neoptera</taxon>
        <taxon>Paraneoptera</taxon>
        <taxon>Hemiptera</taxon>
        <taxon>Auchenorrhyncha</taxon>
        <taxon>Cercopoidea</taxon>
        <taxon>Clastopteridae</taxon>
        <taxon>Clastoptera</taxon>
    </lineage>
</organism>
<evidence type="ECO:0000256" key="1">
    <source>
        <dbReference type="ARBA" id="ARBA00007337"/>
    </source>
</evidence>
<evidence type="ECO:0000313" key="4">
    <source>
        <dbReference type="EMBL" id="JAS29992.1"/>
    </source>
</evidence>
<comment type="similarity">
    <text evidence="1">Belongs to the eukaryotic ribosomal protein eL8 family.</text>
</comment>
<proteinExistence type="inferred from homology"/>
<accession>A0A1B6DWE9</accession>
<protein>
    <recommendedName>
        <fullName evidence="3">Ribosomal protein eL8/eL30/eS12/Gadd45 domain-containing protein</fullName>
    </recommendedName>
</protein>